<dbReference type="Proteomes" id="UP000440004">
    <property type="component" value="Unassembled WGS sequence"/>
</dbReference>
<dbReference type="EC" id="4.1.1.112" evidence="6"/>
<evidence type="ECO:0000313" key="14">
    <source>
        <dbReference type="EMBL" id="MPW26117.1"/>
    </source>
</evidence>
<dbReference type="NCBIfam" id="NF004850">
    <property type="entry name" value="PRK06201.1"/>
    <property type="match status" value="1"/>
</dbReference>
<dbReference type="PANTHER" id="PTHR33254">
    <property type="entry name" value="4-HYDROXY-4-METHYL-2-OXOGLUTARATE ALDOLASE 3-RELATED"/>
    <property type="match status" value="1"/>
</dbReference>
<comment type="catalytic activity">
    <reaction evidence="1">
        <text>4-hydroxy-4-methyl-2-oxoglutarate = 2 pyruvate</text>
        <dbReference type="Rhea" id="RHEA:22748"/>
        <dbReference type="ChEBI" id="CHEBI:15361"/>
        <dbReference type="ChEBI" id="CHEBI:58276"/>
        <dbReference type="EC" id="4.1.3.17"/>
    </reaction>
</comment>
<dbReference type="InterPro" id="IPR005493">
    <property type="entry name" value="RraA/RraA-like"/>
</dbReference>
<evidence type="ECO:0000256" key="5">
    <source>
        <dbReference type="ARBA" id="ARBA00012213"/>
    </source>
</evidence>
<dbReference type="InterPro" id="IPR036704">
    <property type="entry name" value="RraA/RraA-like_sf"/>
</dbReference>
<evidence type="ECO:0000256" key="7">
    <source>
        <dbReference type="ARBA" id="ARBA00016549"/>
    </source>
</evidence>
<dbReference type="RefSeq" id="WP_152804310.1">
    <property type="nucleotide sequence ID" value="NZ_WHNX01000014.1"/>
</dbReference>
<feature type="binding site" evidence="13">
    <location>
        <begin position="97"/>
        <end position="100"/>
    </location>
    <ligand>
        <name>substrate</name>
    </ligand>
</feature>
<comment type="similarity">
    <text evidence="3">Belongs to the class II aldolase/RraA-like family.</text>
</comment>
<keyword evidence="15" id="KW-1185">Reference proteome</keyword>
<comment type="catalytic activity">
    <reaction evidence="12">
        <text>oxaloacetate + H(+) = pyruvate + CO2</text>
        <dbReference type="Rhea" id="RHEA:15641"/>
        <dbReference type="ChEBI" id="CHEBI:15361"/>
        <dbReference type="ChEBI" id="CHEBI:15378"/>
        <dbReference type="ChEBI" id="CHEBI:16452"/>
        <dbReference type="ChEBI" id="CHEBI:16526"/>
        <dbReference type="EC" id="4.1.1.112"/>
    </reaction>
</comment>
<dbReference type="Gene3D" id="3.50.30.40">
    <property type="entry name" value="Ribonuclease E inhibitor RraA/RraA-like"/>
    <property type="match status" value="1"/>
</dbReference>
<comment type="cofactor">
    <cofactor evidence="2">
        <name>a divalent metal cation</name>
        <dbReference type="ChEBI" id="CHEBI:60240"/>
    </cofactor>
</comment>
<organism evidence="14 15">
    <name type="scientific">Alkalibaculum sporogenes</name>
    <dbReference type="NCBI Taxonomy" id="2655001"/>
    <lineage>
        <taxon>Bacteria</taxon>
        <taxon>Bacillati</taxon>
        <taxon>Bacillota</taxon>
        <taxon>Clostridia</taxon>
        <taxon>Eubacteriales</taxon>
        <taxon>Eubacteriaceae</taxon>
        <taxon>Alkalibaculum</taxon>
    </lineage>
</organism>
<dbReference type="EMBL" id="WHNX01000014">
    <property type="protein sequence ID" value="MPW26117.1"/>
    <property type="molecule type" value="Genomic_DNA"/>
</dbReference>
<dbReference type="GO" id="GO:0046872">
    <property type="term" value="F:metal ion binding"/>
    <property type="evidence" value="ECO:0007669"/>
    <property type="project" value="UniProtKB-KW"/>
</dbReference>
<dbReference type="EC" id="4.1.3.17" evidence="5"/>
<dbReference type="CDD" id="cd16841">
    <property type="entry name" value="RraA_family"/>
    <property type="match status" value="1"/>
</dbReference>
<dbReference type="GO" id="GO:0047443">
    <property type="term" value="F:4-hydroxy-4-methyl-2-oxoglutarate aldolase activity"/>
    <property type="evidence" value="ECO:0007669"/>
    <property type="project" value="UniProtKB-EC"/>
</dbReference>
<gene>
    <name evidence="14" type="ORF">GC105_09970</name>
</gene>
<evidence type="ECO:0000256" key="6">
    <source>
        <dbReference type="ARBA" id="ARBA00012947"/>
    </source>
</evidence>
<comment type="caution">
    <text evidence="14">The sequence shown here is derived from an EMBL/GenBank/DDBJ whole genome shotgun (WGS) entry which is preliminary data.</text>
</comment>
<dbReference type="Pfam" id="PF03737">
    <property type="entry name" value="RraA-like"/>
    <property type="match status" value="1"/>
</dbReference>
<evidence type="ECO:0000256" key="2">
    <source>
        <dbReference type="ARBA" id="ARBA00001968"/>
    </source>
</evidence>
<comment type="cofactor">
    <cofactor evidence="13">
        <name>Mg(2+)</name>
        <dbReference type="ChEBI" id="CHEBI:18420"/>
    </cofactor>
</comment>
<evidence type="ECO:0000256" key="1">
    <source>
        <dbReference type="ARBA" id="ARBA00001342"/>
    </source>
</evidence>
<evidence type="ECO:0000256" key="10">
    <source>
        <dbReference type="ARBA" id="ARBA00030169"/>
    </source>
</evidence>
<sequence>MSKVGCRIRTDFERPSRELIEKFKDIPVANLDDCMNRISAIDENIRPINNSKILGPAFTIKVPEGDNLMFHKAMDIAKPGDIIVIDAGGTTKRAIFGELMVNYCMIRGIGGIIVDGSLRDVDFISKLVDFPVYAKGITPNGPYKNGPGEINTDVVVGGQVVSPGDIVIGDGDGVLFIKPYEAEEILERVQKVQQIEAEIMDKIKNDKTYIRPWMDKKLEEIACDYI</sequence>
<dbReference type="PANTHER" id="PTHR33254:SF4">
    <property type="entry name" value="4-HYDROXY-4-METHYL-2-OXOGLUTARATE ALDOLASE 3-RELATED"/>
    <property type="match status" value="1"/>
</dbReference>
<feature type="binding site" evidence="13">
    <location>
        <position position="120"/>
    </location>
    <ligand>
        <name>Mg(2+)</name>
        <dbReference type="ChEBI" id="CHEBI:18420"/>
    </ligand>
</feature>
<evidence type="ECO:0000256" key="9">
    <source>
        <dbReference type="ARBA" id="ARBA00029596"/>
    </source>
</evidence>
<comment type="subunit">
    <text evidence="4">Homotrimer.</text>
</comment>
<evidence type="ECO:0000256" key="3">
    <source>
        <dbReference type="ARBA" id="ARBA00008621"/>
    </source>
</evidence>
<name>A0A6A7KAA4_9FIRM</name>
<evidence type="ECO:0000256" key="12">
    <source>
        <dbReference type="ARBA" id="ARBA00047973"/>
    </source>
</evidence>
<evidence type="ECO:0000256" key="4">
    <source>
        <dbReference type="ARBA" id="ARBA00011233"/>
    </source>
</evidence>
<reference evidence="14 15" key="1">
    <citation type="submission" date="2019-10" db="EMBL/GenBank/DDBJ databases">
        <title>Alkalibaculum tamaniensis sp.nov., a new alkaliphilic acetogen, isolated on methoxylated aromatics from a mud volcano.</title>
        <authorList>
            <person name="Khomyakova M.A."/>
            <person name="Merkel A.Y."/>
            <person name="Bonch-Osmolovskaya E.A."/>
            <person name="Slobodkin A.I."/>
        </authorList>
    </citation>
    <scope>NUCLEOTIDE SEQUENCE [LARGE SCALE GENOMIC DNA]</scope>
    <source>
        <strain evidence="14 15">M08DMB</strain>
    </source>
</reference>
<evidence type="ECO:0000256" key="11">
    <source>
        <dbReference type="ARBA" id="ARBA00032305"/>
    </source>
</evidence>
<feature type="binding site" evidence="13">
    <location>
        <position position="119"/>
    </location>
    <ligand>
        <name>substrate</name>
    </ligand>
</feature>
<dbReference type="GO" id="GO:0008948">
    <property type="term" value="F:oxaloacetate decarboxylase activity"/>
    <property type="evidence" value="ECO:0007669"/>
    <property type="project" value="UniProtKB-EC"/>
</dbReference>
<keyword evidence="13" id="KW-0479">Metal-binding</keyword>
<evidence type="ECO:0000256" key="13">
    <source>
        <dbReference type="PIRSR" id="PIRSR605493-1"/>
    </source>
</evidence>
<proteinExistence type="inferred from homology"/>
<accession>A0A6A7KAA4</accession>
<dbReference type="SUPFAM" id="SSF89562">
    <property type="entry name" value="RraA-like"/>
    <property type="match status" value="1"/>
</dbReference>
<keyword evidence="13" id="KW-0460">Magnesium</keyword>
<evidence type="ECO:0000256" key="8">
    <source>
        <dbReference type="ARBA" id="ARBA00025046"/>
    </source>
</evidence>
<evidence type="ECO:0000313" key="15">
    <source>
        <dbReference type="Proteomes" id="UP000440004"/>
    </source>
</evidence>
<comment type="function">
    <text evidence="8">Catalyzes the aldol cleavage of 4-hydroxy-4-methyl-2-oxoglutarate (HMG) into 2 molecules of pyruvate. Also contains a secondary oxaloacetate (OAA) decarboxylase activity due to the common pyruvate enolate transition state formed following C-C bond cleavage in the retro-aldol and decarboxylation reactions.</text>
</comment>
<protein>
    <recommendedName>
        <fullName evidence="7">Putative 4-hydroxy-4-methyl-2-oxoglutarate aldolase</fullName>
        <ecNumber evidence="6">4.1.1.112</ecNumber>
        <ecNumber evidence="5">4.1.3.17</ecNumber>
    </recommendedName>
    <alternativeName>
        <fullName evidence="11">Oxaloacetate decarboxylase</fullName>
    </alternativeName>
    <alternativeName>
        <fullName evidence="9">Regulator of ribonuclease activity homolog</fullName>
    </alternativeName>
    <alternativeName>
        <fullName evidence="10">RraA-like protein</fullName>
    </alternativeName>
</protein>
<dbReference type="AlphaFoldDB" id="A0A6A7KAA4"/>